<evidence type="ECO:0000313" key="1">
    <source>
        <dbReference type="EMBL" id="KAK3017327.1"/>
    </source>
</evidence>
<dbReference type="Gene3D" id="3.40.50.720">
    <property type="entry name" value="NAD(P)-binding Rossmann-like Domain"/>
    <property type="match status" value="1"/>
</dbReference>
<evidence type="ECO:0000313" key="2">
    <source>
        <dbReference type="Proteomes" id="UP001188597"/>
    </source>
</evidence>
<dbReference type="Proteomes" id="UP001188597">
    <property type="component" value="Unassembled WGS sequence"/>
</dbReference>
<dbReference type="PANTHER" id="PTHR44375:SF2">
    <property type="entry name" value="BETA-KETOACYL-ACP REDUCTASE-LIKE PROTEIN-RELATED"/>
    <property type="match status" value="1"/>
</dbReference>
<comment type="caution">
    <text evidence="1">The sequence shown here is derived from an EMBL/GenBank/DDBJ whole genome shotgun (WGS) entry which is preliminary data.</text>
</comment>
<proteinExistence type="predicted"/>
<dbReference type="EMBL" id="JAVXUP010001010">
    <property type="protein sequence ID" value="KAK3017327.1"/>
    <property type="molecule type" value="Genomic_DNA"/>
</dbReference>
<protein>
    <submittedName>
        <fullName evidence="1">Uncharacterized protein</fullName>
    </submittedName>
</protein>
<accession>A0AA89AW16</accession>
<dbReference type="SUPFAM" id="SSF51735">
    <property type="entry name" value="NAD(P)-binding Rossmann-fold domains"/>
    <property type="match status" value="1"/>
</dbReference>
<dbReference type="AlphaFoldDB" id="A0AA89AW16"/>
<organism evidence="1 2">
    <name type="scientific">Escallonia herrerae</name>
    <dbReference type="NCBI Taxonomy" id="1293975"/>
    <lineage>
        <taxon>Eukaryota</taxon>
        <taxon>Viridiplantae</taxon>
        <taxon>Streptophyta</taxon>
        <taxon>Embryophyta</taxon>
        <taxon>Tracheophyta</taxon>
        <taxon>Spermatophyta</taxon>
        <taxon>Magnoliopsida</taxon>
        <taxon>eudicotyledons</taxon>
        <taxon>Gunneridae</taxon>
        <taxon>Pentapetalae</taxon>
        <taxon>asterids</taxon>
        <taxon>campanulids</taxon>
        <taxon>Escalloniales</taxon>
        <taxon>Escalloniaceae</taxon>
        <taxon>Escallonia</taxon>
    </lineage>
</organism>
<name>A0AA89AW16_9ASTE</name>
<dbReference type="PANTHER" id="PTHR44375">
    <property type="entry name" value="BETA-KETOACYL-ACP REDUCTASE-LIKE PROTEIN-RELATED"/>
    <property type="match status" value="1"/>
</dbReference>
<dbReference type="InterPro" id="IPR036291">
    <property type="entry name" value="NAD(P)-bd_dom_sf"/>
</dbReference>
<reference evidence="1" key="1">
    <citation type="submission" date="2022-12" db="EMBL/GenBank/DDBJ databases">
        <title>Draft genome assemblies for two species of Escallonia (Escalloniales).</title>
        <authorList>
            <person name="Chanderbali A."/>
            <person name="Dervinis C."/>
            <person name="Anghel I."/>
            <person name="Soltis D."/>
            <person name="Soltis P."/>
            <person name="Zapata F."/>
        </authorList>
    </citation>
    <scope>NUCLEOTIDE SEQUENCE</scope>
    <source>
        <strain evidence="1">UCBG64.0493</strain>
        <tissue evidence="1">Leaf</tissue>
    </source>
</reference>
<keyword evidence="2" id="KW-1185">Reference proteome</keyword>
<gene>
    <name evidence="1" type="ORF">RJ639_005480</name>
</gene>
<sequence length="87" mass="9377">MDRLKSLCVEINQLATVYPEVTSDGTKTKAIRVVAIELDVTATGSIIGASIEMAWAAFGRIDALINNAGVTGFSFEMKRGERGEEKI</sequence>